<evidence type="ECO:0000256" key="2">
    <source>
        <dbReference type="ARBA" id="ARBA00022448"/>
    </source>
</evidence>
<dbReference type="InterPro" id="IPR036942">
    <property type="entry name" value="Beta-barrel_TonB_sf"/>
</dbReference>
<feature type="chain" id="PRO_5016853603" evidence="16">
    <location>
        <begin position="28"/>
        <end position="773"/>
    </location>
</feature>
<dbReference type="InterPro" id="IPR000531">
    <property type="entry name" value="Beta-barrel_TonB"/>
</dbReference>
<comment type="similarity">
    <text evidence="12 14">Belongs to the TonB-dependent receptor family.</text>
</comment>
<dbReference type="InterPro" id="IPR010917">
    <property type="entry name" value="TonB_rcpt_CS"/>
</dbReference>
<keyword evidence="7" id="KW-0408">Iron</keyword>
<feature type="compositionally biased region" description="Low complexity" evidence="15">
    <location>
        <begin position="34"/>
        <end position="51"/>
    </location>
</feature>
<feature type="short sequence motif" description="TonB C-terminal box" evidence="13">
    <location>
        <begin position="756"/>
        <end position="773"/>
    </location>
</feature>
<organism evidence="19 20">
    <name type="scientific">Dyella monticola</name>
    <dbReference type="NCBI Taxonomy" id="1927958"/>
    <lineage>
        <taxon>Bacteria</taxon>
        <taxon>Pseudomonadati</taxon>
        <taxon>Pseudomonadota</taxon>
        <taxon>Gammaproteobacteria</taxon>
        <taxon>Lysobacterales</taxon>
        <taxon>Rhodanobacteraceae</taxon>
        <taxon>Dyella</taxon>
    </lineage>
</organism>
<dbReference type="GO" id="GO:0009279">
    <property type="term" value="C:cell outer membrane"/>
    <property type="evidence" value="ECO:0007669"/>
    <property type="project" value="UniProtKB-SubCell"/>
</dbReference>
<keyword evidence="3 12" id="KW-1134">Transmembrane beta strand</keyword>
<proteinExistence type="inferred from homology"/>
<dbReference type="PROSITE" id="PS01156">
    <property type="entry name" value="TONB_DEPENDENT_REC_2"/>
    <property type="match status" value="1"/>
</dbReference>
<comment type="subcellular location">
    <subcellularLocation>
        <location evidence="1 12">Cell outer membrane</location>
        <topology evidence="1 12">Multi-pass membrane protein</topology>
    </subcellularLocation>
</comment>
<keyword evidence="4" id="KW-0410">Iron transport</keyword>
<evidence type="ECO:0000313" key="20">
    <source>
        <dbReference type="Proteomes" id="UP000254258"/>
    </source>
</evidence>
<evidence type="ECO:0000256" key="10">
    <source>
        <dbReference type="ARBA" id="ARBA00023136"/>
    </source>
</evidence>
<feature type="domain" description="TonB-dependent receptor-like beta-barrel" evidence="17">
    <location>
        <begin position="308"/>
        <end position="734"/>
    </location>
</feature>
<evidence type="ECO:0000256" key="14">
    <source>
        <dbReference type="RuleBase" id="RU003357"/>
    </source>
</evidence>
<dbReference type="CDD" id="cd01347">
    <property type="entry name" value="ligand_gated_channel"/>
    <property type="match status" value="1"/>
</dbReference>
<dbReference type="SUPFAM" id="SSF56935">
    <property type="entry name" value="Porins"/>
    <property type="match status" value="1"/>
</dbReference>
<evidence type="ECO:0000256" key="12">
    <source>
        <dbReference type="PROSITE-ProRule" id="PRU01360"/>
    </source>
</evidence>
<accession>A0A370X5M4</accession>
<evidence type="ECO:0000256" key="11">
    <source>
        <dbReference type="ARBA" id="ARBA00023237"/>
    </source>
</evidence>
<protein>
    <submittedName>
        <fullName evidence="19">TonB-dependent receptor</fullName>
    </submittedName>
</protein>
<dbReference type="EMBL" id="QRBE01000002">
    <property type="protein sequence ID" value="RDS83724.1"/>
    <property type="molecule type" value="Genomic_DNA"/>
</dbReference>
<dbReference type="Proteomes" id="UP000254258">
    <property type="component" value="Unassembled WGS sequence"/>
</dbReference>
<evidence type="ECO:0000256" key="9">
    <source>
        <dbReference type="ARBA" id="ARBA00023077"/>
    </source>
</evidence>
<keyword evidence="20" id="KW-1185">Reference proteome</keyword>
<dbReference type="Gene3D" id="2.40.170.20">
    <property type="entry name" value="TonB-dependent receptor, beta-barrel domain"/>
    <property type="match status" value="1"/>
</dbReference>
<evidence type="ECO:0000256" key="5">
    <source>
        <dbReference type="ARBA" id="ARBA00022692"/>
    </source>
</evidence>
<keyword evidence="8" id="KW-0406">Ion transport</keyword>
<evidence type="ECO:0000256" key="6">
    <source>
        <dbReference type="ARBA" id="ARBA00022729"/>
    </source>
</evidence>
<sequence length="773" mass="83312">MSCSPYIRRRLCAAVAVGLMGPLCVMAQTQDDGSQATSNAANTSATSQQNAGKAASRNTPSSNRAAPQQLGTIIVTANKRSERLQDVPMAVSVLDDTQLQRENAVSFTDYASQVPGLNLISYGEGWTQLVLRGITSGARQPNATVGTYIDDAPYGSSTVYSAGGVLTPDIDPSDLQRIEVLRGPQGTLYGSNTLGGLVKFVTTPPDTTQASAHIGFDTSSVQGGGTGYGTHATVNIPLVSDKLALRVNVYDRDDPGYINNITTGKTDIDEAKVSGGRMQLLWTPSDKVSVRFSALAQNLKSDGLANQGIDVNPVTLQPIYGWPNQARAASTGMFKDAYRLYDLTVNADFGWAKLISTTTYSTLRFNENSDITDLYGPVLNPLFGLTNGGYSELQPIALNKVTQELRLQSPADQTWEWRAGLFFTHEHTTDNEDILSFDASTGAPIALPTLGNIAVGPALFREWAGYGDLTWHATDKLSILVGARYSNDSTSYTQTSTGLLIGTTDFTIQGHDHPVTYLFNPSYKFSDDLMAYVRVASGFRPGGPNVGVPPGLGAPLTFDPDKLVNYETGLKSLMLDKRMSVEADVFYIDWSKVQLTTTVDGISFLGNGGSATSKGAELSWRYMPLSGLTLWSNATYTRAVLAANTPAGSVYGLKGDVLPYVPKWNANLGADYNFPLTGDWSGFVGGNFSYVGARYSDFNTIPAPRVHLPAYNDFDLHIGANYANWTIEFYAKNLINKRGITALWPETINPVGSPFQATYQTPRTIGMSASLDF</sequence>
<dbReference type="GO" id="GO:0006826">
    <property type="term" value="P:iron ion transport"/>
    <property type="evidence" value="ECO:0007669"/>
    <property type="project" value="UniProtKB-KW"/>
</dbReference>
<comment type="caution">
    <text evidence="19">The sequence shown here is derived from an EMBL/GenBank/DDBJ whole genome shotgun (WGS) entry which is preliminary data.</text>
</comment>
<evidence type="ECO:0000256" key="4">
    <source>
        <dbReference type="ARBA" id="ARBA00022496"/>
    </source>
</evidence>
<dbReference type="PANTHER" id="PTHR32552">
    <property type="entry name" value="FERRICHROME IRON RECEPTOR-RELATED"/>
    <property type="match status" value="1"/>
</dbReference>
<keyword evidence="11 12" id="KW-0998">Cell outer membrane</keyword>
<feature type="compositionally biased region" description="Polar residues" evidence="15">
    <location>
        <begin position="56"/>
        <end position="70"/>
    </location>
</feature>
<keyword evidence="2 12" id="KW-0813">Transport</keyword>
<evidence type="ECO:0000256" key="16">
    <source>
        <dbReference type="SAM" id="SignalP"/>
    </source>
</evidence>
<evidence type="ECO:0000256" key="7">
    <source>
        <dbReference type="ARBA" id="ARBA00023004"/>
    </source>
</evidence>
<evidence type="ECO:0000259" key="18">
    <source>
        <dbReference type="Pfam" id="PF07715"/>
    </source>
</evidence>
<dbReference type="AlphaFoldDB" id="A0A370X5M4"/>
<keyword evidence="5 12" id="KW-0812">Transmembrane</keyword>
<feature type="region of interest" description="Disordered" evidence="15">
    <location>
        <begin position="34"/>
        <end position="70"/>
    </location>
</feature>
<keyword evidence="9 14" id="KW-0798">TonB box</keyword>
<evidence type="ECO:0000256" key="13">
    <source>
        <dbReference type="PROSITE-ProRule" id="PRU10144"/>
    </source>
</evidence>
<evidence type="ECO:0000259" key="17">
    <source>
        <dbReference type="Pfam" id="PF00593"/>
    </source>
</evidence>
<keyword evidence="19" id="KW-0675">Receptor</keyword>
<keyword evidence="10 12" id="KW-0472">Membrane</keyword>
<reference evidence="19 20" key="1">
    <citation type="submission" date="2018-07" db="EMBL/GenBank/DDBJ databases">
        <title>Dyella monticola sp. nov. and Dyella psychrodurans sp. nov. isolated from monsoon evergreen broad-leaved forest soil of Dinghu Mountain, China.</title>
        <authorList>
            <person name="Gao Z."/>
            <person name="Qiu L."/>
        </authorList>
    </citation>
    <scope>NUCLEOTIDE SEQUENCE [LARGE SCALE GENOMIC DNA]</scope>
    <source>
        <strain evidence="19 20">4G-K06</strain>
    </source>
</reference>
<gene>
    <name evidence="19" type="ORF">DWU98_05235</name>
</gene>
<evidence type="ECO:0000256" key="8">
    <source>
        <dbReference type="ARBA" id="ARBA00023065"/>
    </source>
</evidence>
<evidence type="ECO:0000256" key="3">
    <source>
        <dbReference type="ARBA" id="ARBA00022452"/>
    </source>
</evidence>
<dbReference type="Pfam" id="PF07715">
    <property type="entry name" value="Plug"/>
    <property type="match status" value="1"/>
</dbReference>
<name>A0A370X5M4_9GAMM</name>
<evidence type="ECO:0000256" key="1">
    <source>
        <dbReference type="ARBA" id="ARBA00004571"/>
    </source>
</evidence>
<dbReference type="PROSITE" id="PS52016">
    <property type="entry name" value="TONB_DEPENDENT_REC_3"/>
    <property type="match status" value="1"/>
</dbReference>
<dbReference type="InterPro" id="IPR012910">
    <property type="entry name" value="Plug_dom"/>
</dbReference>
<keyword evidence="6 16" id="KW-0732">Signal</keyword>
<evidence type="ECO:0000313" key="19">
    <source>
        <dbReference type="EMBL" id="RDS83724.1"/>
    </source>
</evidence>
<dbReference type="OrthoDB" id="127311at2"/>
<dbReference type="Pfam" id="PF00593">
    <property type="entry name" value="TonB_dep_Rec_b-barrel"/>
    <property type="match status" value="1"/>
</dbReference>
<dbReference type="PANTHER" id="PTHR32552:SF81">
    <property type="entry name" value="TONB-DEPENDENT OUTER MEMBRANE RECEPTOR"/>
    <property type="match status" value="1"/>
</dbReference>
<feature type="domain" description="TonB-dependent receptor plug" evidence="18">
    <location>
        <begin position="84"/>
        <end position="196"/>
    </location>
</feature>
<dbReference type="InterPro" id="IPR039426">
    <property type="entry name" value="TonB-dep_rcpt-like"/>
</dbReference>
<evidence type="ECO:0000256" key="15">
    <source>
        <dbReference type="SAM" id="MobiDB-lite"/>
    </source>
</evidence>
<feature type="signal peptide" evidence="16">
    <location>
        <begin position="1"/>
        <end position="27"/>
    </location>
</feature>
<dbReference type="RefSeq" id="WP_115494437.1">
    <property type="nucleotide sequence ID" value="NZ_QRBE01000002.1"/>
</dbReference>